<dbReference type="Pfam" id="PF11754">
    <property type="entry name" value="Velvet"/>
    <property type="match status" value="1"/>
</dbReference>
<dbReference type="PROSITE" id="PS51821">
    <property type="entry name" value="VELVET"/>
    <property type="match status" value="1"/>
</dbReference>
<comment type="subcellular location">
    <subcellularLocation>
        <location evidence="1">Nucleus</location>
    </subcellularLocation>
</comment>
<dbReference type="OrthoDB" id="1746739at2759"/>
<reference evidence="7 8" key="1">
    <citation type="submission" date="2014-04" db="EMBL/GenBank/DDBJ databases">
        <authorList>
            <consortium name="DOE Joint Genome Institute"/>
            <person name="Kuo A."/>
            <person name="Kohler A."/>
            <person name="Costa M.D."/>
            <person name="Nagy L.G."/>
            <person name="Floudas D."/>
            <person name="Copeland A."/>
            <person name="Barry K.W."/>
            <person name="Cichocki N."/>
            <person name="Veneault-Fourrey C."/>
            <person name="LaButti K."/>
            <person name="Lindquist E.A."/>
            <person name="Lipzen A."/>
            <person name="Lundell T."/>
            <person name="Morin E."/>
            <person name="Murat C."/>
            <person name="Sun H."/>
            <person name="Tunlid A."/>
            <person name="Henrissat B."/>
            <person name="Grigoriev I.V."/>
            <person name="Hibbett D.S."/>
            <person name="Martin F."/>
            <person name="Nordberg H.P."/>
            <person name="Cantor M.N."/>
            <person name="Hua S.X."/>
        </authorList>
    </citation>
    <scope>NUCLEOTIDE SEQUENCE [LARGE SCALE GENOMIC DNA]</scope>
    <source>
        <strain evidence="7 8">441</strain>
    </source>
</reference>
<evidence type="ECO:0000256" key="4">
    <source>
        <dbReference type="ARBA" id="ARBA00023242"/>
    </source>
</evidence>
<evidence type="ECO:0000256" key="3">
    <source>
        <dbReference type="ARBA" id="ARBA00023163"/>
    </source>
</evidence>
<feature type="domain" description="Velvet" evidence="6">
    <location>
        <begin position="25"/>
        <end position="478"/>
    </location>
</feature>
<evidence type="ECO:0000313" key="7">
    <source>
        <dbReference type="EMBL" id="KIK29228.1"/>
    </source>
</evidence>
<dbReference type="PANTHER" id="PTHR33572:SF3">
    <property type="entry name" value="VELVET COMPLEX SUBUNIT B"/>
    <property type="match status" value="1"/>
</dbReference>
<dbReference type="InterPro" id="IPR038491">
    <property type="entry name" value="Velvet_dom_sf"/>
</dbReference>
<feature type="compositionally biased region" description="Low complexity" evidence="5">
    <location>
        <begin position="130"/>
        <end position="156"/>
    </location>
</feature>
<evidence type="ECO:0000313" key="8">
    <source>
        <dbReference type="Proteomes" id="UP000054018"/>
    </source>
</evidence>
<keyword evidence="8" id="KW-1185">Reference proteome</keyword>
<name>A0A0D0AB23_9AGAM</name>
<proteinExistence type="predicted"/>
<dbReference type="HOGENOM" id="CLU_022491_4_0_1"/>
<dbReference type="EMBL" id="KN833690">
    <property type="protein sequence ID" value="KIK29228.1"/>
    <property type="molecule type" value="Genomic_DNA"/>
</dbReference>
<dbReference type="STRING" id="765257.A0A0D0AB23"/>
<feature type="region of interest" description="Disordered" evidence="5">
    <location>
        <begin position="467"/>
        <end position="506"/>
    </location>
</feature>
<dbReference type="PANTHER" id="PTHR33572">
    <property type="entry name" value="SPORE DEVELOPMENT REGULATOR VOSA"/>
    <property type="match status" value="1"/>
</dbReference>
<feature type="region of interest" description="Disordered" evidence="5">
    <location>
        <begin position="1"/>
        <end position="27"/>
    </location>
</feature>
<accession>A0A0D0AB23</accession>
<evidence type="ECO:0000256" key="2">
    <source>
        <dbReference type="ARBA" id="ARBA00023015"/>
    </source>
</evidence>
<evidence type="ECO:0000256" key="1">
    <source>
        <dbReference type="ARBA" id="ARBA00004123"/>
    </source>
</evidence>
<feature type="region of interest" description="Disordered" evidence="5">
    <location>
        <begin position="109"/>
        <end position="169"/>
    </location>
</feature>
<keyword evidence="2" id="KW-0805">Transcription regulation</keyword>
<keyword evidence="4" id="KW-0539">Nucleus</keyword>
<organism evidence="7 8">
    <name type="scientific">Pisolithus microcarpus 441</name>
    <dbReference type="NCBI Taxonomy" id="765257"/>
    <lineage>
        <taxon>Eukaryota</taxon>
        <taxon>Fungi</taxon>
        <taxon>Dikarya</taxon>
        <taxon>Basidiomycota</taxon>
        <taxon>Agaricomycotina</taxon>
        <taxon>Agaricomycetes</taxon>
        <taxon>Agaricomycetidae</taxon>
        <taxon>Boletales</taxon>
        <taxon>Sclerodermatineae</taxon>
        <taxon>Pisolithaceae</taxon>
        <taxon>Pisolithus</taxon>
    </lineage>
</organism>
<reference evidence="8" key="2">
    <citation type="submission" date="2015-01" db="EMBL/GenBank/DDBJ databases">
        <title>Evolutionary Origins and Diversification of the Mycorrhizal Mutualists.</title>
        <authorList>
            <consortium name="DOE Joint Genome Institute"/>
            <consortium name="Mycorrhizal Genomics Consortium"/>
            <person name="Kohler A."/>
            <person name="Kuo A."/>
            <person name="Nagy L.G."/>
            <person name="Floudas D."/>
            <person name="Copeland A."/>
            <person name="Barry K.W."/>
            <person name="Cichocki N."/>
            <person name="Veneault-Fourrey C."/>
            <person name="LaButti K."/>
            <person name="Lindquist E.A."/>
            <person name="Lipzen A."/>
            <person name="Lundell T."/>
            <person name="Morin E."/>
            <person name="Murat C."/>
            <person name="Riley R."/>
            <person name="Ohm R."/>
            <person name="Sun H."/>
            <person name="Tunlid A."/>
            <person name="Henrissat B."/>
            <person name="Grigoriev I.V."/>
            <person name="Hibbett D.S."/>
            <person name="Martin F."/>
        </authorList>
    </citation>
    <scope>NUCLEOTIDE SEQUENCE [LARGE SCALE GENOMIC DNA]</scope>
    <source>
        <strain evidence="8">441</strain>
    </source>
</reference>
<dbReference type="InterPro" id="IPR037525">
    <property type="entry name" value="Velvet_dom"/>
</dbReference>
<feature type="compositionally biased region" description="Low complexity" evidence="5">
    <location>
        <begin position="339"/>
        <end position="364"/>
    </location>
</feature>
<dbReference type="Proteomes" id="UP000054018">
    <property type="component" value="Unassembled WGS sequence"/>
</dbReference>
<keyword evidence="3" id="KW-0804">Transcription</keyword>
<evidence type="ECO:0000256" key="5">
    <source>
        <dbReference type="SAM" id="MobiDB-lite"/>
    </source>
</evidence>
<dbReference type="AlphaFoldDB" id="A0A0D0AB23"/>
<sequence length="506" mass="54338">MQKASSRIAAESSSRRGDSSGTSQWSQWSGHKHYSLEVVQNPIRARMCGFGDKDRRPLAPAVVAKMVVRREDNSIVDVDEVDCSFFLVTVDLWSADGAREMNLVLHPSSTSDRYVPVGASKPKQHRGSNPSVSSPRSDHPSPSSSHSTPTSATEPSRMPMDAQPSVNPVLGCATSAPGYNHPNYPYPTGGTPVSDCASYPGSSPFASSPDSPGGWGYAHPAAPGQVDRSNFQNPMLRGAPRNGMQAVTSAEPWHGPTGFRTDHDTGNFRSWSAVADPSYGLSAPSQGGVYGNQEADSTARSHPPVDTGQGRYPQEPYSVAGQGYDNPPVYGSPIHPNQSPQTTYYQHSYSQSPSSSSSPASAHSLPRHTYTRTLVGPLSSNACRLLDEHRRPGIFFLFQDLSVRTEGKFRLRLRLMNVGDSATPGLGATRVHTAVSPVLAQAFTETFTVYSAKRFPGVPDTTPLSIAFGNQGQKLPLRNRHGTGSGQSRKMHQGESGDSDESDDAR</sequence>
<feature type="region of interest" description="Disordered" evidence="5">
    <location>
        <begin position="201"/>
        <end position="234"/>
    </location>
</feature>
<feature type="region of interest" description="Disordered" evidence="5">
    <location>
        <begin position="282"/>
        <end position="365"/>
    </location>
</feature>
<protein>
    <recommendedName>
        <fullName evidence="6">Velvet domain-containing protein</fullName>
    </recommendedName>
</protein>
<feature type="compositionally biased region" description="Low complexity" evidence="5">
    <location>
        <begin position="1"/>
        <end position="12"/>
    </location>
</feature>
<dbReference type="Gene3D" id="2.60.40.3960">
    <property type="entry name" value="Velvet domain"/>
    <property type="match status" value="2"/>
</dbReference>
<evidence type="ECO:0000259" key="6">
    <source>
        <dbReference type="PROSITE" id="PS51821"/>
    </source>
</evidence>
<gene>
    <name evidence="7" type="ORF">PISMIDRAFT_7072</name>
</gene>
<feature type="compositionally biased region" description="Acidic residues" evidence="5">
    <location>
        <begin position="497"/>
        <end position="506"/>
    </location>
</feature>
<dbReference type="InterPro" id="IPR021740">
    <property type="entry name" value="Velvet"/>
</dbReference>
<feature type="compositionally biased region" description="Polar residues" evidence="5">
    <location>
        <begin position="201"/>
        <end position="210"/>
    </location>
</feature>
<dbReference type="GO" id="GO:0005634">
    <property type="term" value="C:nucleus"/>
    <property type="evidence" value="ECO:0007669"/>
    <property type="project" value="UniProtKB-SubCell"/>
</dbReference>